<gene>
    <name evidence="2" type="ORF">VKT23_006834</name>
</gene>
<feature type="region of interest" description="Disordered" evidence="1">
    <location>
        <begin position="339"/>
        <end position="358"/>
    </location>
</feature>
<evidence type="ECO:0000256" key="1">
    <source>
        <dbReference type="SAM" id="MobiDB-lite"/>
    </source>
</evidence>
<keyword evidence="3" id="KW-1185">Reference proteome</keyword>
<evidence type="ECO:0000313" key="3">
    <source>
        <dbReference type="Proteomes" id="UP001498398"/>
    </source>
</evidence>
<reference evidence="2 3" key="1">
    <citation type="submission" date="2024-01" db="EMBL/GenBank/DDBJ databases">
        <title>A draft genome for the cacao thread blight pathogen Marasmiellus scandens.</title>
        <authorList>
            <person name="Baruah I.K."/>
            <person name="Leung J."/>
            <person name="Bukari Y."/>
            <person name="Amoako-Attah I."/>
            <person name="Meinhardt L.W."/>
            <person name="Bailey B.A."/>
            <person name="Cohen S.P."/>
        </authorList>
    </citation>
    <scope>NUCLEOTIDE SEQUENCE [LARGE SCALE GENOMIC DNA]</scope>
    <source>
        <strain evidence="2 3">GH-19</strain>
    </source>
</reference>
<evidence type="ECO:0008006" key="4">
    <source>
        <dbReference type="Google" id="ProtNLM"/>
    </source>
</evidence>
<organism evidence="2 3">
    <name type="scientific">Marasmiellus scandens</name>
    <dbReference type="NCBI Taxonomy" id="2682957"/>
    <lineage>
        <taxon>Eukaryota</taxon>
        <taxon>Fungi</taxon>
        <taxon>Dikarya</taxon>
        <taxon>Basidiomycota</taxon>
        <taxon>Agaricomycotina</taxon>
        <taxon>Agaricomycetes</taxon>
        <taxon>Agaricomycetidae</taxon>
        <taxon>Agaricales</taxon>
        <taxon>Marasmiineae</taxon>
        <taxon>Omphalotaceae</taxon>
        <taxon>Marasmiellus</taxon>
    </lineage>
</organism>
<feature type="region of interest" description="Disordered" evidence="1">
    <location>
        <begin position="1"/>
        <end position="60"/>
    </location>
</feature>
<dbReference type="EMBL" id="JBANRG010000009">
    <property type="protein sequence ID" value="KAK7463486.1"/>
    <property type="molecule type" value="Genomic_DNA"/>
</dbReference>
<feature type="region of interest" description="Disordered" evidence="1">
    <location>
        <begin position="417"/>
        <end position="443"/>
    </location>
</feature>
<proteinExistence type="predicted"/>
<protein>
    <recommendedName>
        <fullName evidence="4">No apical meristem-associated C-terminal domain-containing protein</fullName>
    </recommendedName>
</protein>
<name>A0ABR1JLL2_9AGAR</name>
<feature type="region of interest" description="Disordered" evidence="1">
    <location>
        <begin position="310"/>
        <end position="331"/>
    </location>
</feature>
<accession>A0ABR1JLL2</accession>
<feature type="compositionally biased region" description="Basic residues" evidence="1">
    <location>
        <begin position="312"/>
        <end position="325"/>
    </location>
</feature>
<comment type="caution">
    <text evidence="2">The sequence shown here is derived from an EMBL/GenBank/DDBJ whole genome shotgun (WGS) entry which is preliminary data.</text>
</comment>
<evidence type="ECO:0000313" key="2">
    <source>
        <dbReference type="EMBL" id="KAK7463486.1"/>
    </source>
</evidence>
<dbReference type="Proteomes" id="UP001498398">
    <property type="component" value="Unassembled WGS sequence"/>
</dbReference>
<sequence>MAKNSSEPLQKQRGRPPGSKNKTPAGKPSTQNARKKKTDAIELSSDSEEDDNKTKRPRIKWTDDLTETMLKELTDNPEIKQGLFPGPGTVGKDVDGNTVTKSNTLAKADYQYMLAEALFAHERFKYKASFDKDKMNAKGRAWWAGKIKSKLEELVGKVKECKKMMGETGEGLTSEEQIDMSQENALTTAWSKVKKICPQYFTLLPIIGERPNITPVGLGNTDEPIETSFLLSQKKFTPAPTSDFDSDNELAKVDFGDSLEDEESNISDEDTLALVTADGMNEKEVEKPTEALDTHGKRKHSDIITDDDIKHHGIKQQHGPKKNKSKKVEKPVSVKKGSNMFDKFAEVSKEEERSRQKKIELQQMRVSMEQELAKEKIRVAGATKVDRERIRADYELKKMKMQQEHEYRMLMAQTNRYTPHASHDSGNYSPRPTPPIPVQIELT</sequence>
<feature type="compositionally biased region" description="Basic and acidic residues" evidence="1">
    <location>
        <begin position="343"/>
        <end position="358"/>
    </location>
</feature>